<dbReference type="AlphaFoldDB" id="B9THW9"/>
<proteinExistence type="predicted"/>
<dbReference type="InParanoid" id="B9THW9"/>
<accession>B9THW9</accession>
<feature type="region of interest" description="Disordered" evidence="1">
    <location>
        <begin position="111"/>
        <end position="155"/>
    </location>
</feature>
<dbReference type="EMBL" id="EQ981954">
    <property type="protein sequence ID" value="EEF24544.1"/>
    <property type="molecule type" value="Genomic_DNA"/>
</dbReference>
<dbReference type="Proteomes" id="UP000008311">
    <property type="component" value="Unassembled WGS sequence"/>
</dbReference>
<gene>
    <name evidence="2" type="ORF">RCOM_1794090</name>
</gene>
<evidence type="ECO:0000313" key="3">
    <source>
        <dbReference type="Proteomes" id="UP000008311"/>
    </source>
</evidence>
<protein>
    <submittedName>
        <fullName evidence="2">Uncharacterized protein</fullName>
    </submittedName>
</protein>
<sequence>MRQHGDAEAGAARGQHRGRIVGPERIRASGDEFLQPRLLRRVLHRFAVADEFPFVVRPLEPAGRRIQAVTRLRQRPRRQSRLLGTRHAQREVGLSPVQVGLADFADDLQRERGPARAQRAQARHEEAAREGGRRRQPHDAAQGGSARAGTGKRERLVFDPARLRQQFLAFDGERPVLRQPVEQAHAQASLEHADAAGDGRMLDVQRARRRAQLALAGQFDEVADVIPVEWLTYRFLHGHWRFFGISDDF</sequence>
<feature type="region of interest" description="Disordered" evidence="1">
    <location>
        <begin position="1"/>
        <end position="24"/>
    </location>
</feature>
<reference evidence="3" key="1">
    <citation type="journal article" date="2010" name="Nat. Biotechnol.">
        <title>Draft genome sequence of the oilseed species Ricinus communis.</title>
        <authorList>
            <person name="Chan A.P."/>
            <person name="Crabtree J."/>
            <person name="Zhao Q."/>
            <person name="Lorenzi H."/>
            <person name="Orvis J."/>
            <person name="Puiu D."/>
            <person name="Melake-Berhan A."/>
            <person name="Jones K.M."/>
            <person name="Redman J."/>
            <person name="Chen G."/>
            <person name="Cahoon E.B."/>
            <person name="Gedil M."/>
            <person name="Stanke M."/>
            <person name="Haas B.J."/>
            <person name="Wortman J.R."/>
            <person name="Fraser-Liggett C.M."/>
            <person name="Ravel J."/>
            <person name="Rabinowicz P.D."/>
        </authorList>
    </citation>
    <scope>NUCLEOTIDE SEQUENCE [LARGE SCALE GENOMIC DNA]</scope>
    <source>
        <strain evidence="3">cv. Hale</strain>
    </source>
</reference>
<keyword evidence="3" id="KW-1185">Reference proteome</keyword>
<organism evidence="2 3">
    <name type="scientific">Ricinus communis</name>
    <name type="common">Castor bean</name>
    <dbReference type="NCBI Taxonomy" id="3988"/>
    <lineage>
        <taxon>Eukaryota</taxon>
        <taxon>Viridiplantae</taxon>
        <taxon>Streptophyta</taxon>
        <taxon>Embryophyta</taxon>
        <taxon>Tracheophyta</taxon>
        <taxon>Spermatophyta</taxon>
        <taxon>Magnoliopsida</taxon>
        <taxon>eudicotyledons</taxon>
        <taxon>Gunneridae</taxon>
        <taxon>Pentapetalae</taxon>
        <taxon>rosids</taxon>
        <taxon>fabids</taxon>
        <taxon>Malpighiales</taxon>
        <taxon>Euphorbiaceae</taxon>
        <taxon>Acalyphoideae</taxon>
        <taxon>Acalypheae</taxon>
        <taxon>Ricinus</taxon>
    </lineage>
</organism>
<evidence type="ECO:0000256" key="1">
    <source>
        <dbReference type="SAM" id="MobiDB-lite"/>
    </source>
</evidence>
<feature type="compositionally biased region" description="Basic and acidic residues" evidence="1">
    <location>
        <begin position="122"/>
        <end position="133"/>
    </location>
</feature>
<name>B9THW9_RICCO</name>
<evidence type="ECO:0000313" key="2">
    <source>
        <dbReference type="EMBL" id="EEF24544.1"/>
    </source>
</evidence>